<sequence>MASLDYIAVPSSATRITSSPSIERAKKIVTSLPTPTPSSTPTTPSIASSLPSNITSPTAAAFALLPQILLSSSIPSSDGTPEKPKPRAANVPVLLTTRDPLSIPTTSANFKRFVPRVGPVFWMQDRVEEVVMWRRGWRVTGVWIAVYAFLCYFPRMIFLVPHVALIAIILATYPSGPPTPSSQTAEWQANLQGIQNLMGFVADSYDLLQPHTQHLMLSPSHFTSTSTASGPPSSPYPPYILLGLLLSFPPLLLMLASPLFPARLVCLVGGIAPLVCTHPRVRPLLLPLARLTGQAAIEWALALRKKWTGRDDVPMQTIVERLLDDDKLDDKCWRAEMREVELWENERWGPTTNVEGASQPAGTPDVNASPRSSTDSDSPAQNATWSKANLRPGERRAWTRGRDGWGGIRGRTSSTGMSRDGSGAEGEKGGADGGEVSNLTFSLAPGWAFVPTEGWRKDRVAAWCGFQLAGDSDGWVYTTDTWSDPKPAPVPGSVTRRRSRDAGNIYFLLIIDPSLITLAAWKELQIPHHQVSTQSTPSSADSVTKSKE</sequence>
<evidence type="ECO:0000256" key="4">
    <source>
        <dbReference type="ARBA" id="ARBA00023136"/>
    </source>
</evidence>
<evidence type="ECO:0000259" key="7">
    <source>
        <dbReference type="Pfam" id="PF06398"/>
    </source>
</evidence>
<feature type="region of interest" description="Disordered" evidence="5">
    <location>
        <begin position="529"/>
        <end position="548"/>
    </location>
</feature>
<dbReference type="EMBL" id="LUEZ02000096">
    <property type="protein sequence ID" value="RDB14794.1"/>
    <property type="molecule type" value="Genomic_DNA"/>
</dbReference>
<dbReference type="AlphaFoldDB" id="A0A369J5L7"/>
<feature type="compositionally biased region" description="Polar residues" evidence="5">
    <location>
        <begin position="530"/>
        <end position="548"/>
    </location>
</feature>
<dbReference type="STRING" id="39966.A0A369J5L7"/>
<dbReference type="PANTHER" id="PTHR28304">
    <property type="entry name" value="PEROXISOMAL MEMBRANE PROTEIN PEX29"/>
    <property type="match status" value="1"/>
</dbReference>
<keyword evidence="9" id="KW-1185">Reference proteome</keyword>
<feature type="domain" description="TECPR1-like DysF" evidence="7">
    <location>
        <begin position="100"/>
        <end position="348"/>
    </location>
</feature>
<evidence type="ECO:0000256" key="2">
    <source>
        <dbReference type="ARBA" id="ARBA00022692"/>
    </source>
</evidence>
<dbReference type="PANTHER" id="PTHR28304:SF2">
    <property type="entry name" value="PEROXISOMAL MEMBRANE PROTEIN PEX29"/>
    <property type="match status" value="1"/>
</dbReference>
<evidence type="ECO:0000313" key="8">
    <source>
        <dbReference type="EMBL" id="RDB14794.1"/>
    </source>
</evidence>
<feature type="transmembrane region" description="Helical" evidence="6">
    <location>
        <begin position="142"/>
        <end position="173"/>
    </location>
</feature>
<feature type="compositionally biased region" description="Polar residues" evidence="5">
    <location>
        <begin position="369"/>
        <end position="387"/>
    </location>
</feature>
<evidence type="ECO:0000256" key="1">
    <source>
        <dbReference type="ARBA" id="ARBA00004141"/>
    </source>
</evidence>
<dbReference type="InParanoid" id="A0A369J5L7"/>
<name>A0A369J5L7_HYPMA</name>
<feature type="compositionally biased region" description="Basic and acidic residues" evidence="5">
    <location>
        <begin position="392"/>
        <end position="403"/>
    </location>
</feature>
<comment type="caution">
    <text evidence="8">The sequence shown here is derived from an EMBL/GenBank/DDBJ whole genome shotgun (WGS) entry which is preliminary data.</text>
</comment>
<dbReference type="GO" id="GO:0005778">
    <property type="term" value="C:peroxisomal membrane"/>
    <property type="evidence" value="ECO:0007669"/>
    <property type="project" value="TreeGrafter"/>
</dbReference>
<dbReference type="Proteomes" id="UP000076154">
    <property type="component" value="Unassembled WGS sequence"/>
</dbReference>
<evidence type="ECO:0000256" key="3">
    <source>
        <dbReference type="ARBA" id="ARBA00022989"/>
    </source>
</evidence>
<feature type="region of interest" description="Disordered" evidence="5">
    <location>
        <begin position="30"/>
        <end position="49"/>
    </location>
</feature>
<dbReference type="GO" id="GO:0007031">
    <property type="term" value="P:peroxisome organization"/>
    <property type="evidence" value="ECO:0007669"/>
    <property type="project" value="UniProtKB-ARBA"/>
</dbReference>
<dbReference type="OrthoDB" id="74314at2759"/>
<keyword evidence="4 6" id="KW-0472">Membrane</keyword>
<evidence type="ECO:0000256" key="5">
    <source>
        <dbReference type="SAM" id="MobiDB-lite"/>
    </source>
</evidence>
<protein>
    <recommendedName>
        <fullName evidence="7">TECPR1-like DysF domain-containing protein</fullName>
    </recommendedName>
</protein>
<accession>A0A369J5L7</accession>
<feature type="region of interest" description="Disordered" evidence="5">
    <location>
        <begin position="346"/>
        <end position="433"/>
    </location>
</feature>
<dbReference type="Pfam" id="PF06398">
    <property type="entry name" value="Pex24p"/>
    <property type="match status" value="1"/>
</dbReference>
<dbReference type="InterPro" id="IPR052816">
    <property type="entry name" value="Peroxisomal_Membrane_PEX28-32"/>
</dbReference>
<proteinExistence type="predicted"/>
<reference evidence="8" key="1">
    <citation type="submission" date="2018-04" db="EMBL/GenBank/DDBJ databases">
        <title>Whole genome sequencing of Hypsizygus marmoreus.</title>
        <authorList>
            <person name="Choi I.-G."/>
            <person name="Min B."/>
            <person name="Kim J.-G."/>
            <person name="Kim S."/>
            <person name="Oh Y.-L."/>
            <person name="Kong W.-S."/>
            <person name="Park H."/>
            <person name="Jeong J."/>
            <person name="Song E.-S."/>
        </authorList>
    </citation>
    <scope>NUCLEOTIDE SEQUENCE [LARGE SCALE GENOMIC DNA]</scope>
    <source>
        <strain evidence="8">51987-8</strain>
    </source>
</reference>
<comment type="subcellular location">
    <subcellularLocation>
        <location evidence="1">Membrane</location>
        <topology evidence="1">Multi-pass membrane protein</topology>
    </subcellularLocation>
</comment>
<evidence type="ECO:0000313" key="9">
    <source>
        <dbReference type="Proteomes" id="UP000076154"/>
    </source>
</evidence>
<keyword evidence="2 6" id="KW-0812">Transmembrane</keyword>
<keyword evidence="3 6" id="KW-1133">Transmembrane helix</keyword>
<dbReference type="InterPro" id="IPR010482">
    <property type="entry name" value="TECPR1-like_DysF"/>
</dbReference>
<organism evidence="8 9">
    <name type="scientific">Hypsizygus marmoreus</name>
    <name type="common">White beech mushroom</name>
    <name type="synonym">Agaricus marmoreus</name>
    <dbReference type="NCBI Taxonomy" id="39966"/>
    <lineage>
        <taxon>Eukaryota</taxon>
        <taxon>Fungi</taxon>
        <taxon>Dikarya</taxon>
        <taxon>Basidiomycota</taxon>
        <taxon>Agaricomycotina</taxon>
        <taxon>Agaricomycetes</taxon>
        <taxon>Agaricomycetidae</taxon>
        <taxon>Agaricales</taxon>
        <taxon>Tricholomatineae</taxon>
        <taxon>Lyophyllaceae</taxon>
        <taxon>Hypsizygus</taxon>
    </lineage>
</organism>
<gene>
    <name evidence="8" type="ORF">Hypma_016542</name>
</gene>
<evidence type="ECO:0000256" key="6">
    <source>
        <dbReference type="SAM" id="Phobius"/>
    </source>
</evidence>